<evidence type="ECO:0000256" key="1">
    <source>
        <dbReference type="SAM" id="MobiDB-lite"/>
    </source>
</evidence>
<evidence type="ECO:0000313" key="2">
    <source>
        <dbReference type="EMBL" id="WUQ17387.1"/>
    </source>
</evidence>
<dbReference type="InterPro" id="IPR045733">
    <property type="entry name" value="DUF6087"/>
</dbReference>
<feature type="region of interest" description="Disordered" evidence="1">
    <location>
        <begin position="1"/>
        <end position="30"/>
    </location>
</feature>
<dbReference type="Proteomes" id="UP001432039">
    <property type="component" value="Chromosome"/>
</dbReference>
<organism evidence="2 3">
    <name type="scientific">Streptomyces virginiae</name>
    <name type="common">Streptomyces cinnamonensis</name>
    <dbReference type="NCBI Taxonomy" id="1961"/>
    <lineage>
        <taxon>Bacteria</taxon>
        <taxon>Bacillati</taxon>
        <taxon>Actinomycetota</taxon>
        <taxon>Actinomycetes</taxon>
        <taxon>Kitasatosporales</taxon>
        <taxon>Streptomycetaceae</taxon>
        <taxon>Streptomyces</taxon>
    </lineage>
</organism>
<proteinExistence type="predicted"/>
<sequence length="94" mass="10071">MDSSDTPQEPPRRNSLEAWAARRERRRESDHWITGTRRVVPLADGGGAAHLNPGAPRLLLERQGDTGGWAPVGVAADHAEAAAWLSNPTADPAT</sequence>
<protein>
    <submittedName>
        <fullName evidence="2">DUF6087 family protein</fullName>
    </submittedName>
</protein>
<reference evidence="2" key="1">
    <citation type="submission" date="2022-10" db="EMBL/GenBank/DDBJ databases">
        <title>The complete genomes of actinobacterial strains from the NBC collection.</title>
        <authorList>
            <person name="Joergensen T.S."/>
            <person name="Alvarez Arevalo M."/>
            <person name="Sterndorff E.B."/>
            <person name="Faurdal D."/>
            <person name="Vuksanovic O."/>
            <person name="Mourched A.-S."/>
            <person name="Charusanti P."/>
            <person name="Shaw S."/>
            <person name="Blin K."/>
            <person name="Weber T."/>
        </authorList>
    </citation>
    <scope>NUCLEOTIDE SEQUENCE</scope>
    <source>
        <strain evidence="2">NBC_00248</strain>
    </source>
</reference>
<evidence type="ECO:0000313" key="3">
    <source>
        <dbReference type="Proteomes" id="UP001432039"/>
    </source>
</evidence>
<gene>
    <name evidence="2" type="ORF">OG517_41765</name>
</gene>
<name>A0ABZ1TNM2_STRVG</name>
<accession>A0ABZ1TNM2</accession>
<dbReference type="RefSeq" id="WP_328965608.1">
    <property type="nucleotide sequence ID" value="NZ_CP108090.1"/>
</dbReference>
<dbReference type="Pfam" id="PF19565">
    <property type="entry name" value="DUF6087"/>
    <property type="match status" value="1"/>
</dbReference>
<feature type="compositionally biased region" description="Basic and acidic residues" evidence="1">
    <location>
        <begin position="10"/>
        <end position="30"/>
    </location>
</feature>
<keyword evidence="3" id="KW-1185">Reference proteome</keyword>
<dbReference type="EMBL" id="CP108090">
    <property type="protein sequence ID" value="WUQ17387.1"/>
    <property type="molecule type" value="Genomic_DNA"/>
</dbReference>